<keyword evidence="3" id="KW-1185">Reference proteome</keyword>
<dbReference type="RefSeq" id="WP_301143798.1">
    <property type="nucleotide sequence ID" value="NZ_JAUHQA010000011.1"/>
</dbReference>
<dbReference type="SUPFAM" id="SSF46955">
    <property type="entry name" value="Putative DNA-binding domain"/>
    <property type="match status" value="1"/>
</dbReference>
<gene>
    <name evidence="2" type="ORF">QQX02_13100</name>
</gene>
<protein>
    <submittedName>
        <fullName evidence="2">Helix-turn-helix domain-containing protein</fullName>
    </submittedName>
</protein>
<sequence length="98" mass="10343">LFSEPEVADYLGISTITLARYRKAGKIGCIMIGPTPKYTEHHITAYLEAQQCNVSSSAFTGSNDAKARPTGSGRGATEKGSSSALLLAQQILSKPKSP</sequence>
<comment type="caution">
    <text evidence="2">The sequence shown here is derived from an EMBL/GenBank/DDBJ whole genome shotgun (WGS) entry which is preliminary data.</text>
</comment>
<feature type="region of interest" description="Disordered" evidence="1">
    <location>
        <begin position="58"/>
        <end position="82"/>
    </location>
</feature>
<dbReference type="Proteomes" id="UP001172708">
    <property type="component" value="Unassembled WGS sequence"/>
</dbReference>
<name>A0ABT8GLP4_9MICO</name>
<dbReference type="EMBL" id="JAUHQA010000011">
    <property type="protein sequence ID" value="MDN4481861.1"/>
    <property type="molecule type" value="Genomic_DNA"/>
</dbReference>
<evidence type="ECO:0000256" key="1">
    <source>
        <dbReference type="SAM" id="MobiDB-lite"/>
    </source>
</evidence>
<dbReference type="InterPro" id="IPR009061">
    <property type="entry name" value="DNA-bd_dom_put_sf"/>
</dbReference>
<evidence type="ECO:0000313" key="2">
    <source>
        <dbReference type="EMBL" id="MDN4481861.1"/>
    </source>
</evidence>
<accession>A0ABT8GLP4</accession>
<evidence type="ECO:0000313" key="3">
    <source>
        <dbReference type="Proteomes" id="UP001172708"/>
    </source>
</evidence>
<proteinExistence type="predicted"/>
<organism evidence="2 3">
    <name type="scientific">Demequina muriae</name>
    <dbReference type="NCBI Taxonomy" id="3051664"/>
    <lineage>
        <taxon>Bacteria</taxon>
        <taxon>Bacillati</taxon>
        <taxon>Actinomycetota</taxon>
        <taxon>Actinomycetes</taxon>
        <taxon>Micrococcales</taxon>
        <taxon>Demequinaceae</taxon>
        <taxon>Demequina</taxon>
    </lineage>
</organism>
<feature type="non-terminal residue" evidence="2">
    <location>
        <position position="1"/>
    </location>
</feature>
<reference evidence="2" key="1">
    <citation type="submission" date="2023-06" db="EMBL/GenBank/DDBJ databases">
        <title>Egi l300058.</title>
        <authorList>
            <person name="Gao L."/>
            <person name="Fang B.-Z."/>
            <person name="Li W.-J."/>
        </authorList>
    </citation>
    <scope>NUCLEOTIDE SEQUENCE</scope>
    <source>
        <strain evidence="2">EGI L300058</strain>
    </source>
</reference>